<dbReference type="CDD" id="cd07721">
    <property type="entry name" value="yflN-like_MBL-fold"/>
    <property type="match status" value="1"/>
</dbReference>
<keyword evidence="5" id="KW-0378">Hydrolase</keyword>
<dbReference type="PANTHER" id="PTHR42951:SF15">
    <property type="entry name" value="METALLO-BETA-LACTAMASE SUPERFAMILY PROTEIN"/>
    <property type="match status" value="1"/>
</dbReference>
<dbReference type="Gene3D" id="3.60.15.10">
    <property type="entry name" value="Ribonuclease Z/Hydroxyacylglutathione hydrolase-like"/>
    <property type="match status" value="1"/>
</dbReference>
<dbReference type="RefSeq" id="WP_119600470.1">
    <property type="nucleotide sequence ID" value="NZ_QXQA01000009.1"/>
</dbReference>
<evidence type="ECO:0000313" key="5">
    <source>
        <dbReference type="EMBL" id="RIX51686.1"/>
    </source>
</evidence>
<dbReference type="OrthoDB" id="9802248at2"/>
<keyword evidence="6" id="KW-1185">Reference proteome</keyword>
<comment type="catalytic activity">
    <reaction evidence="3">
        <text>3',5'-cyclic UMP + H2O = UMP + H(+)</text>
        <dbReference type="Rhea" id="RHEA:70575"/>
        <dbReference type="ChEBI" id="CHEBI:15377"/>
        <dbReference type="ChEBI" id="CHEBI:15378"/>
        <dbReference type="ChEBI" id="CHEBI:57865"/>
        <dbReference type="ChEBI" id="CHEBI:184387"/>
    </reaction>
    <physiologicalReaction direction="left-to-right" evidence="3">
        <dbReference type="Rhea" id="RHEA:70576"/>
    </physiologicalReaction>
</comment>
<dbReference type="SUPFAM" id="SSF56281">
    <property type="entry name" value="Metallo-hydrolase/oxidoreductase"/>
    <property type="match status" value="1"/>
</dbReference>
<dbReference type="Proteomes" id="UP000266482">
    <property type="component" value="Unassembled WGS sequence"/>
</dbReference>
<evidence type="ECO:0000256" key="2">
    <source>
        <dbReference type="ARBA" id="ARBA00034301"/>
    </source>
</evidence>
<evidence type="ECO:0000259" key="4">
    <source>
        <dbReference type="SMART" id="SM00849"/>
    </source>
</evidence>
<dbReference type="InterPro" id="IPR036866">
    <property type="entry name" value="RibonucZ/Hydroxyglut_hydro"/>
</dbReference>
<gene>
    <name evidence="5" type="ORF">D3P08_14775</name>
</gene>
<dbReference type="InterPro" id="IPR001279">
    <property type="entry name" value="Metallo-B-lactamas"/>
</dbReference>
<dbReference type="SMART" id="SM00849">
    <property type="entry name" value="Lactamase_B"/>
    <property type="match status" value="1"/>
</dbReference>
<dbReference type="InterPro" id="IPR050855">
    <property type="entry name" value="NDM-1-like"/>
</dbReference>
<evidence type="ECO:0000256" key="3">
    <source>
        <dbReference type="ARBA" id="ARBA00048505"/>
    </source>
</evidence>
<dbReference type="EMBL" id="QXQA01000009">
    <property type="protein sequence ID" value="RIX51686.1"/>
    <property type="molecule type" value="Genomic_DNA"/>
</dbReference>
<comment type="catalytic activity">
    <reaction evidence="1">
        <text>3',5'-cyclic CMP + H2O = CMP + H(+)</text>
        <dbReference type="Rhea" id="RHEA:72675"/>
        <dbReference type="ChEBI" id="CHEBI:15377"/>
        <dbReference type="ChEBI" id="CHEBI:15378"/>
        <dbReference type="ChEBI" id="CHEBI:58003"/>
        <dbReference type="ChEBI" id="CHEBI:60377"/>
    </reaction>
    <physiologicalReaction direction="left-to-right" evidence="1">
        <dbReference type="Rhea" id="RHEA:72676"/>
    </physiologicalReaction>
</comment>
<name>A0A3A1UVA2_9BACL</name>
<sequence>MPTANIQSLAISAPMMNRIETVYPTLIWDDNDIVLIDTAYPGQLPLLKNAFHQLGLGTDRVTKLIITHQDMDHIGCASSLKEETGGNAEVLAHPIEIPYIQGDLMLLKLTPEAVDMAVSSLPDNVPPEWKAAFRKTLENPPKVQVDAEVRNMELLPYCGGLLVLPTPGHTPGHISLYHPSSKTLIAGDALRVADGQLEFPDPAQCSDYGQALESLRQLTNYDIDTVLCHHGGEYRGQANERIRELIQAIEERDIRK</sequence>
<protein>
    <submittedName>
        <fullName evidence="5">MBL fold metallo-hydrolase</fullName>
    </submittedName>
</protein>
<evidence type="ECO:0000256" key="1">
    <source>
        <dbReference type="ARBA" id="ARBA00034221"/>
    </source>
</evidence>
<dbReference type="AlphaFoldDB" id="A0A3A1UVA2"/>
<evidence type="ECO:0000313" key="6">
    <source>
        <dbReference type="Proteomes" id="UP000266482"/>
    </source>
</evidence>
<comment type="function">
    <text evidence="2">Counteracts the endogenous Pycsar antiviral defense system. Phosphodiesterase that enables metal-dependent hydrolysis of host cyclic nucleotide Pycsar defense signals such as cCMP and cUMP.</text>
</comment>
<reference evidence="5 6" key="1">
    <citation type="submission" date="2018-09" db="EMBL/GenBank/DDBJ databases">
        <title>Paenibacillus aracenensis nov. sp. isolated from a cave in southern Spain.</title>
        <authorList>
            <person name="Jurado V."/>
            <person name="Gutierrez-Patricio S."/>
            <person name="Gonzalez-Pimentel J.L."/>
            <person name="Miller A.Z."/>
            <person name="Laiz L."/>
            <person name="Saiz-Jimenez C."/>
        </authorList>
    </citation>
    <scope>NUCLEOTIDE SEQUENCE [LARGE SCALE GENOMIC DNA]</scope>
    <source>
        <strain evidence="5 6">DSM 22867</strain>
    </source>
</reference>
<feature type="domain" description="Metallo-beta-lactamase" evidence="4">
    <location>
        <begin position="21"/>
        <end position="230"/>
    </location>
</feature>
<comment type="caution">
    <text evidence="5">The sequence shown here is derived from an EMBL/GenBank/DDBJ whole genome shotgun (WGS) entry which is preliminary data.</text>
</comment>
<organism evidence="5 6">
    <name type="scientific">Paenibacillus nanensis</name>
    <dbReference type="NCBI Taxonomy" id="393251"/>
    <lineage>
        <taxon>Bacteria</taxon>
        <taxon>Bacillati</taxon>
        <taxon>Bacillota</taxon>
        <taxon>Bacilli</taxon>
        <taxon>Bacillales</taxon>
        <taxon>Paenibacillaceae</taxon>
        <taxon>Paenibacillus</taxon>
    </lineage>
</organism>
<dbReference type="PANTHER" id="PTHR42951">
    <property type="entry name" value="METALLO-BETA-LACTAMASE DOMAIN-CONTAINING"/>
    <property type="match status" value="1"/>
</dbReference>
<proteinExistence type="predicted"/>
<accession>A0A3A1UVA2</accession>
<dbReference type="GO" id="GO:0016787">
    <property type="term" value="F:hydrolase activity"/>
    <property type="evidence" value="ECO:0007669"/>
    <property type="project" value="UniProtKB-KW"/>
</dbReference>
<dbReference type="Pfam" id="PF00753">
    <property type="entry name" value="Lactamase_B"/>
    <property type="match status" value="1"/>
</dbReference>